<keyword evidence="1" id="KW-0732">Signal</keyword>
<dbReference type="EMBL" id="KQ964345">
    <property type="protein sequence ID" value="KXJ84716.1"/>
    <property type="molecule type" value="Genomic_DNA"/>
</dbReference>
<keyword evidence="3" id="KW-1185">Reference proteome</keyword>
<proteinExistence type="predicted"/>
<feature type="signal peptide" evidence="1">
    <location>
        <begin position="1"/>
        <end position="17"/>
    </location>
</feature>
<evidence type="ECO:0000313" key="2">
    <source>
        <dbReference type="EMBL" id="KXJ84716.1"/>
    </source>
</evidence>
<gene>
    <name evidence="2" type="ORF">Micbo1qcDRAFT_11496</name>
</gene>
<evidence type="ECO:0000256" key="1">
    <source>
        <dbReference type="SAM" id="SignalP"/>
    </source>
</evidence>
<protein>
    <submittedName>
        <fullName evidence="2">Uncharacterized protein</fullName>
    </submittedName>
</protein>
<dbReference type="OrthoDB" id="5129868at2759"/>
<dbReference type="Proteomes" id="UP000070501">
    <property type="component" value="Unassembled WGS sequence"/>
</dbReference>
<dbReference type="AlphaFoldDB" id="A0A136IIA7"/>
<feature type="chain" id="PRO_5007292697" evidence="1">
    <location>
        <begin position="18"/>
        <end position="175"/>
    </location>
</feature>
<name>A0A136IIA7_9PEZI</name>
<reference evidence="3" key="1">
    <citation type="submission" date="2016-02" db="EMBL/GenBank/DDBJ databases">
        <title>Draft genome sequence of Microdochium bolleyi, a fungal endophyte of beachgrass.</title>
        <authorList>
            <consortium name="DOE Joint Genome Institute"/>
            <person name="David A.S."/>
            <person name="May G."/>
            <person name="Haridas S."/>
            <person name="Lim J."/>
            <person name="Wang M."/>
            <person name="Labutti K."/>
            <person name="Lipzen A."/>
            <person name="Barry K."/>
            <person name="Grigoriev I.V."/>
        </authorList>
    </citation>
    <scope>NUCLEOTIDE SEQUENCE [LARGE SCALE GENOMIC DNA]</scope>
    <source>
        <strain evidence="3">J235TASD1</strain>
    </source>
</reference>
<dbReference type="InParanoid" id="A0A136IIA7"/>
<sequence length="175" mass="19355">MKFLIAFLVSVVAFASAAVIDPEISLLRRELEDAAATVDADVDITDHALPDGSKKFDITIDGVYEGSVIESQNGTVQIFDVDGNEIDADDLDEVDETISEDGTVVKRNLFKFLRALAGPIRKYGSKFLKYGKCVGYRTMIECAEHVGDCARQGILPWYCLPLQWCAGVRAKNCRW</sequence>
<organism evidence="2 3">
    <name type="scientific">Microdochium bolleyi</name>
    <dbReference type="NCBI Taxonomy" id="196109"/>
    <lineage>
        <taxon>Eukaryota</taxon>
        <taxon>Fungi</taxon>
        <taxon>Dikarya</taxon>
        <taxon>Ascomycota</taxon>
        <taxon>Pezizomycotina</taxon>
        <taxon>Sordariomycetes</taxon>
        <taxon>Xylariomycetidae</taxon>
        <taxon>Xylariales</taxon>
        <taxon>Microdochiaceae</taxon>
        <taxon>Microdochium</taxon>
    </lineage>
</organism>
<accession>A0A136IIA7</accession>
<evidence type="ECO:0000313" key="3">
    <source>
        <dbReference type="Proteomes" id="UP000070501"/>
    </source>
</evidence>